<comment type="subcellular location">
    <subcellularLocation>
        <location evidence="2">Endosome</location>
    </subcellularLocation>
</comment>
<dbReference type="OrthoDB" id="4089816at2759"/>
<evidence type="ECO:0000259" key="10">
    <source>
        <dbReference type="Pfam" id="PF10241"/>
    </source>
</evidence>
<accession>A3LUD4</accession>
<dbReference type="eggNOG" id="ENOG502S1H5">
    <property type="taxonomic scope" value="Eukaryota"/>
</dbReference>
<dbReference type="InterPro" id="IPR019371">
    <property type="entry name" value="KxDL_dom"/>
</dbReference>
<dbReference type="GO" id="GO:0005768">
    <property type="term" value="C:endosome"/>
    <property type="evidence" value="ECO:0007669"/>
    <property type="project" value="UniProtKB-SubCell"/>
</dbReference>
<reference evidence="11 12" key="1">
    <citation type="journal article" date="2007" name="Nat. Biotechnol.">
        <title>Genome sequence of the lignocellulose-bioconverting and xylose-fermenting yeast Pichia stipitis.</title>
        <authorList>
            <person name="Jeffries T.W."/>
            <person name="Grigoriev I.V."/>
            <person name="Grimwood J."/>
            <person name="Laplaza J.M."/>
            <person name="Aerts A."/>
            <person name="Salamov A."/>
            <person name="Schmutz J."/>
            <person name="Lindquist E."/>
            <person name="Dehal P."/>
            <person name="Shapiro H."/>
            <person name="Jin Y.S."/>
            <person name="Passoth V."/>
            <person name="Richardson P.M."/>
        </authorList>
    </citation>
    <scope>NUCLEOTIDE SEQUENCE [LARGE SCALE GENOMIC DNA]</scope>
    <source>
        <strain evidence="12">ATCC 58785 / CBS 6054 / NBRC 10063 / NRRL Y-11545</strain>
    </source>
</reference>
<feature type="compositionally biased region" description="Polar residues" evidence="9">
    <location>
        <begin position="20"/>
        <end position="31"/>
    </location>
</feature>
<dbReference type="GO" id="GO:0007032">
    <property type="term" value="P:endosome organization"/>
    <property type="evidence" value="ECO:0007669"/>
    <property type="project" value="TreeGrafter"/>
</dbReference>
<feature type="domain" description="KxDL" evidence="10">
    <location>
        <begin position="133"/>
        <end position="218"/>
    </location>
</feature>
<feature type="region of interest" description="Disordered" evidence="9">
    <location>
        <begin position="1"/>
        <end position="96"/>
    </location>
</feature>
<dbReference type="GO" id="GO:0032880">
    <property type="term" value="P:regulation of protein localization"/>
    <property type="evidence" value="ECO:0007669"/>
    <property type="project" value="TreeGrafter"/>
</dbReference>
<dbReference type="FunCoup" id="A3LUD4">
    <property type="interactions" value="88"/>
</dbReference>
<dbReference type="GO" id="GO:0031083">
    <property type="term" value="C:BLOC-1 complex"/>
    <property type="evidence" value="ECO:0007669"/>
    <property type="project" value="TreeGrafter"/>
</dbReference>
<dbReference type="KEGG" id="pic:PICST_31727"/>
<feature type="compositionally biased region" description="Polar residues" evidence="9">
    <location>
        <begin position="42"/>
        <end position="61"/>
    </location>
</feature>
<evidence type="ECO:0000256" key="7">
    <source>
        <dbReference type="ARBA" id="ARBA00029808"/>
    </source>
</evidence>
<evidence type="ECO:0000256" key="6">
    <source>
        <dbReference type="ARBA" id="ARBA00022753"/>
    </source>
</evidence>
<feature type="compositionally biased region" description="Low complexity" evidence="9">
    <location>
        <begin position="75"/>
        <end position="88"/>
    </location>
</feature>
<keyword evidence="6" id="KW-0967">Endosome</keyword>
<dbReference type="InParanoid" id="A3LUD4"/>
<dbReference type="EMBL" id="CP000498">
    <property type="protein sequence ID" value="ABN66568.2"/>
    <property type="molecule type" value="Genomic_DNA"/>
</dbReference>
<dbReference type="Proteomes" id="UP000002258">
    <property type="component" value="Chromosome 4"/>
</dbReference>
<evidence type="ECO:0000313" key="11">
    <source>
        <dbReference type="EMBL" id="ABN66568.2"/>
    </source>
</evidence>
<proteinExistence type="inferred from homology"/>
<evidence type="ECO:0000256" key="2">
    <source>
        <dbReference type="ARBA" id="ARBA00004177"/>
    </source>
</evidence>
<evidence type="ECO:0000313" key="12">
    <source>
        <dbReference type="Proteomes" id="UP000002258"/>
    </source>
</evidence>
<comment type="similarity">
    <text evidence="3">Belongs to the KXD1 family.</text>
</comment>
<dbReference type="AlphaFoldDB" id="A3LUD4"/>
<protein>
    <recommendedName>
        <fullName evidence="4">Biogenesis of lysosome-related organelles complex 1 subunit KXD1</fullName>
    </recommendedName>
    <alternativeName>
        <fullName evidence="7">KxDL homolog</fullName>
    </alternativeName>
</protein>
<dbReference type="GeneID" id="4838884"/>
<evidence type="ECO:0000256" key="8">
    <source>
        <dbReference type="SAM" id="Coils"/>
    </source>
</evidence>
<keyword evidence="8" id="KW-0175">Coiled coil</keyword>
<dbReference type="Pfam" id="PF10241">
    <property type="entry name" value="KxDL"/>
    <property type="match status" value="1"/>
</dbReference>
<keyword evidence="12" id="KW-1185">Reference proteome</keyword>
<feature type="compositionally biased region" description="Basic and acidic residues" evidence="9">
    <location>
        <begin position="32"/>
        <end position="41"/>
    </location>
</feature>
<organism evidence="11 12">
    <name type="scientific">Scheffersomyces stipitis (strain ATCC 58785 / CBS 6054 / NBRC 10063 / NRRL Y-11545)</name>
    <name type="common">Yeast</name>
    <name type="synonym">Pichia stipitis</name>
    <dbReference type="NCBI Taxonomy" id="322104"/>
    <lineage>
        <taxon>Eukaryota</taxon>
        <taxon>Fungi</taxon>
        <taxon>Dikarya</taxon>
        <taxon>Ascomycota</taxon>
        <taxon>Saccharomycotina</taxon>
        <taxon>Pichiomycetes</taxon>
        <taxon>Debaryomycetaceae</taxon>
        <taxon>Scheffersomyces</taxon>
    </lineage>
</organism>
<evidence type="ECO:0000256" key="3">
    <source>
        <dbReference type="ARBA" id="ARBA00005913"/>
    </source>
</evidence>
<evidence type="ECO:0000256" key="5">
    <source>
        <dbReference type="ARBA" id="ARBA00022448"/>
    </source>
</evidence>
<feature type="coiled-coil region" evidence="8">
    <location>
        <begin position="160"/>
        <end position="220"/>
    </location>
</feature>
<evidence type="ECO:0000256" key="4">
    <source>
        <dbReference type="ARBA" id="ARBA00016207"/>
    </source>
</evidence>
<dbReference type="OMA" id="RITKLMH"/>
<evidence type="ECO:0000256" key="9">
    <source>
        <dbReference type="SAM" id="MobiDB-lite"/>
    </source>
</evidence>
<dbReference type="PANTHER" id="PTHR37787">
    <property type="entry name" value="BIOGENESIS OF LYSOSOME-RELATED ORGANELLES COMPLEX 1 SUBUNIT KXD1"/>
    <property type="match status" value="1"/>
</dbReference>
<keyword evidence="5" id="KW-0813">Transport</keyword>
<dbReference type="HOGENOM" id="CLU_092512_0_0_1"/>
<comment type="function">
    <text evidence="1">Component of the biogenesis of lysosome-related organelles complex-1 (BLOC-1) involved in endosomal cargo sorting.</text>
</comment>
<gene>
    <name evidence="11" type="ORF">PICST_31727</name>
</gene>
<feature type="compositionally biased region" description="Basic and acidic residues" evidence="9">
    <location>
        <begin position="1"/>
        <end position="19"/>
    </location>
</feature>
<evidence type="ECO:0000256" key="1">
    <source>
        <dbReference type="ARBA" id="ARBA00002069"/>
    </source>
</evidence>
<sequence>MIGRADPSDRVPHVDRQDTTNDVEISSPVTSKDQDVTEVENHTNGTHGSVNGNTIPNNYESSIDESKRNGNTIENTNTAANRNGATNDNDSEVSSDDEYLVSDDDELNAFLASDSIHYPNSLSEHAAYLSNTLSHALDSLELDKSLVLQAQISGKLNNQNQMLVEKNAELGARLKRLRQLYNDNFVVRQDSALKVKLSKVDQMKNDLAAIEQRIARLKMGENKSSYLPFLRSTHHTQIGVAKKYPIEYNQAKTKVLERQIEDL</sequence>
<dbReference type="PANTHER" id="PTHR37787:SF1">
    <property type="entry name" value="BIOGENESIS OF LYSOSOME-RELATED ORGANELLES COMPLEX 1 SUBUNIT KXD1"/>
    <property type="match status" value="1"/>
</dbReference>
<dbReference type="InterPro" id="IPR051390">
    <property type="entry name" value="BLOC-1_subunit_KXD1"/>
</dbReference>
<name>A3LUD4_PICST</name>
<dbReference type="RefSeq" id="XP_001384597.2">
    <property type="nucleotide sequence ID" value="XM_001384560.1"/>
</dbReference>